<keyword evidence="2" id="KW-1003">Cell membrane</keyword>
<keyword evidence="9" id="KW-1185">Reference proteome</keyword>
<dbReference type="AlphaFoldDB" id="A0A920C6C8"/>
<protein>
    <recommendedName>
        <fullName evidence="7">ABC-2 type transporter transmembrane domain-containing protein</fullName>
    </recommendedName>
</protein>
<keyword evidence="3 6" id="KW-0812">Transmembrane</keyword>
<evidence type="ECO:0000313" key="9">
    <source>
        <dbReference type="Proteomes" id="UP000676917"/>
    </source>
</evidence>
<feature type="transmembrane region" description="Helical" evidence="6">
    <location>
        <begin position="327"/>
        <end position="347"/>
    </location>
</feature>
<feature type="transmembrane region" description="Helical" evidence="6">
    <location>
        <begin position="276"/>
        <end position="298"/>
    </location>
</feature>
<dbReference type="PANTHER" id="PTHR30294:SF29">
    <property type="entry name" value="MULTIDRUG ABC TRANSPORTER PERMEASE YBHS-RELATED"/>
    <property type="match status" value="1"/>
</dbReference>
<evidence type="ECO:0000256" key="4">
    <source>
        <dbReference type="ARBA" id="ARBA00022989"/>
    </source>
</evidence>
<evidence type="ECO:0000313" key="8">
    <source>
        <dbReference type="EMBL" id="GIO27776.1"/>
    </source>
</evidence>
<dbReference type="Gene3D" id="3.40.1710.10">
    <property type="entry name" value="abc type-2 transporter like domain"/>
    <property type="match status" value="1"/>
</dbReference>
<gene>
    <name evidence="8" type="ORF">J43TS3_23870</name>
</gene>
<organism evidence="8 9">
    <name type="scientific">Ornithinibacillus bavariensis</name>
    <dbReference type="NCBI Taxonomy" id="545502"/>
    <lineage>
        <taxon>Bacteria</taxon>
        <taxon>Bacillati</taxon>
        <taxon>Bacillota</taxon>
        <taxon>Bacilli</taxon>
        <taxon>Bacillales</taxon>
        <taxon>Bacillaceae</taxon>
        <taxon>Ornithinibacillus</taxon>
    </lineage>
</organism>
<dbReference type="InterPro" id="IPR013525">
    <property type="entry name" value="ABC2_TM"/>
</dbReference>
<dbReference type="Proteomes" id="UP000676917">
    <property type="component" value="Unassembled WGS sequence"/>
</dbReference>
<dbReference type="GO" id="GO:0140359">
    <property type="term" value="F:ABC-type transporter activity"/>
    <property type="evidence" value="ECO:0007669"/>
    <property type="project" value="InterPro"/>
</dbReference>
<evidence type="ECO:0000256" key="5">
    <source>
        <dbReference type="ARBA" id="ARBA00023136"/>
    </source>
</evidence>
<evidence type="ECO:0000256" key="6">
    <source>
        <dbReference type="SAM" id="Phobius"/>
    </source>
</evidence>
<evidence type="ECO:0000256" key="3">
    <source>
        <dbReference type="ARBA" id="ARBA00022692"/>
    </source>
</evidence>
<dbReference type="Pfam" id="PF12698">
    <property type="entry name" value="ABC2_membrane_3"/>
    <property type="match status" value="1"/>
</dbReference>
<feature type="domain" description="ABC-2 type transporter transmembrane" evidence="7">
    <location>
        <begin position="2"/>
        <end position="346"/>
    </location>
</feature>
<keyword evidence="4 6" id="KW-1133">Transmembrane helix</keyword>
<dbReference type="GO" id="GO:0005886">
    <property type="term" value="C:plasma membrane"/>
    <property type="evidence" value="ECO:0007669"/>
    <property type="project" value="UniProtKB-SubCell"/>
</dbReference>
<keyword evidence="5 6" id="KW-0472">Membrane</keyword>
<dbReference type="PANTHER" id="PTHR30294">
    <property type="entry name" value="MEMBRANE COMPONENT OF ABC TRANSPORTER YHHJ-RELATED"/>
    <property type="match status" value="1"/>
</dbReference>
<accession>A0A920C6C8</accession>
<dbReference type="InterPro" id="IPR051449">
    <property type="entry name" value="ABC-2_transporter_component"/>
</dbReference>
<proteinExistence type="predicted"/>
<evidence type="ECO:0000259" key="7">
    <source>
        <dbReference type="Pfam" id="PF12698"/>
    </source>
</evidence>
<comment type="caution">
    <text evidence="8">The sequence shown here is derived from an EMBL/GenBank/DDBJ whole genome shotgun (WGS) entry which is preliminary data.</text>
</comment>
<reference evidence="8" key="1">
    <citation type="submission" date="2021-03" db="EMBL/GenBank/DDBJ databases">
        <title>Antimicrobial resistance genes in bacteria isolated from Japanese honey, and their potential for conferring macrolide and lincosamide resistance in the American foulbrood pathogen Paenibacillus larvae.</title>
        <authorList>
            <person name="Okamoto M."/>
            <person name="Kumagai M."/>
            <person name="Kanamori H."/>
            <person name="Takamatsu D."/>
        </authorList>
    </citation>
    <scope>NUCLEOTIDE SEQUENCE</scope>
    <source>
        <strain evidence="8">J43TS3</strain>
    </source>
</reference>
<comment type="subcellular location">
    <subcellularLocation>
        <location evidence="1">Cell membrane</location>
        <topology evidence="1">Multi-pass membrane protein</topology>
    </subcellularLocation>
</comment>
<feature type="transmembrane region" description="Helical" evidence="6">
    <location>
        <begin position="160"/>
        <end position="183"/>
    </location>
</feature>
<evidence type="ECO:0000256" key="2">
    <source>
        <dbReference type="ARBA" id="ARBA00022475"/>
    </source>
</evidence>
<dbReference type="EMBL" id="BORP01000004">
    <property type="protein sequence ID" value="GIO27776.1"/>
    <property type="molecule type" value="Genomic_DNA"/>
</dbReference>
<sequence length="354" mass="39937">MQIGLVDLDQTAETEMVVSLLEQSSQLGDFIHMKQTSEQKAQTAIEKDEFVSYILFPESFTKKLYYGESVVVTVVGNPNRQLESFLIKGLVDSAARHISASQANILTINHFAKQLDLDTKTRNEIVLAQFNEFLLYAIGKDQLLDQNKLTNNSTTSPIKYFGIAGAFFVITMWTVMVYLFLYKEASNELQTRMSLYGVTDFQQIVARIIVTVLITSLLGVLLFIGLNYSLSISMNTASYGKLILFIVLYNLTLLSFLALIEAIVPSQMLRLTVQILVTSLLLLASGSLIPAIYLPLYIQDILPFIFSNQVFYWLEEIMLNGRNYVEFIPIILTLVVGFLLLIGASFVKERVRNE</sequence>
<feature type="transmembrane region" description="Helical" evidence="6">
    <location>
        <begin position="204"/>
        <end position="230"/>
    </location>
</feature>
<evidence type="ECO:0000256" key="1">
    <source>
        <dbReference type="ARBA" id="ARBA00004651"/>
    </source>
</evidence>
<name>A0A920C6C8_9BACI</name>
<feature type="transmembrane region" description="Helical" evidence="6">
    <location>
        <begin position="242"/>
        <end position="264"/>
    </location>
</feature>